<feature type="transmembrane region" description="Helical" evidence="6">
    <location>
        <begin position="157"/>
        <end position="179"/>
    </location>
</feature>
<feature type="transmembrane region" description="Helical" evidence="6">
    <location>
        <begin position="393"/>
        <end position="411"/>
    </location>
</feature>
<reference evidence="9 10" key="1">
    <citation type="submission" date="2016-09" db="EMBL/GenBank/DDBJ databases">
        <title>Extensive genetic diversity and differential bi-allelic expression allows diatom success in the polar Southern Ocean.</title>
        <authorList>
            <consortium name="DOE Joint Genome Institute"/>
            <person name="Mock T."/>
            <person name="Otillar R.P."/>
            <person name="Strauss J."/>
            <person name="Dupont C."/>
            <person name="Frickenhaus S."/>
            <person name="Maumus F."/>
            <person name="Mcmullan M."/>
            <person name="Sanges R."/>
            <person name="Schmutz J."/>
            <person name="Toseland A."/>
            <person name="Valas R."/>
            <person name="Veluchamy A."/>
            <person name="Ward B.J."/>
            <person name="Allen A."/>
            <person name="Barry K."/>
            <person name="Falciatore A."/>
            <person name="Ferrante M."/>
            <person name="Fortunato A.E."/>
            <person name="Gloeckner G."/>
            <person name="Gruber A."/>
            <person name="Hipkin R."/>
            <person name="Janech M."/>
            <person name="Kroth P."/>
            <person name="Leese F."/>
            <person name="Lindquist E."/>
            <person name="Lyon B.R."/>
            <person name="Martin J."/>
            <person name="Mayer C."/>
            <person name="Parker M."/>
            <person name="Quesneville H."/>
            <person name="Raymond J."/>
            <person name="Uhlig C."/>
            <person name="Valentin K.U."/>
            <person name="Worden A.Z."/>
            <person name="Armbrust E.V."/>
            <person name="Bowler C."/>
            <person name="Green B."/>
            <person name="Moulton V."/>
            <person name="Van Oosterhout C."/>
            <person name="Grigoriev I."/>
        </authorList>
    </citation>
    <scope>NUCLEOTIDE SEQUENCE [LARGE SCALE GENOMIC DNA]</scope>
    <source>
        <strain evidence="9 10">CCMP1102</strain>
    </source>
</reference>
<keyword evidence="2 6" id="KW-0812">Transmembrane</keyword>
<evidence type="ECO:0000256" key="2">
    <source>
        <dbReference type="ARBA" id="ARBA00022692"/>
    </source>
</evidence>
<feature type="transmembrane region" description="Helical" evidence="6">
    <location>
        <begin position="453"/>
        <end position="475"/>
    </location>
</feature>
<proteinExistence type="predicted"/>
<dbReference type="EMBL" id="KV784367">
    <property type="protein sequence ID" value="OEU11583.1"/>
    <property type="molecule type" value="Genomic_DNA"/>
</dbReference>
<feature type="transmembrane region" description="Helical" evidence="6">
    <location>
        <begin position="130"/>
        <end position="151"/>
    </location>
</feature>
<feature type="compositionally biased region" description="Low complexity" evidence="5">
    <location>
        <begin position="34"/>
        <end position="51"/>
    </location>
</feature>
<feature type="domain" description="NFD4 C-terminal" evidence="8">
    <location>
        <begin position="321"/>
        <end position="509"/>
    </location>
</feature>
<sequence length="518" mass="56341">MTSELTIRSRSTTSMTSTAEGDGIMYQSQEEDTTTNNSDTSSNVTTNSSRTMLMPPPPRYSGVWNTLILSVAIGLVSGSLYGFGRYSKDIRDTLQLSQIQVQRFGILLDTGNYVGHPITGFAYDKLGPKVSCIAAAIIVFISYGSIHFGLWNTSVPLWLVDLGFFGVGFGSGLGYIVGLGRATKDFYGTTMLGKAVGLVSSGYGLSSTLVGITYHIFGLEHFFLFWMFFVAFVYVLGAIIYTDDRQQVEEGIINEVDDVPYTEHAEVQSTTSPNMYATGSGDENIDDRLLSTTTLASSNDHESVPLQQTSLTITTMEWDTWRRLDFWLLFSAFGCVTGSGLFVINNISTMVQSIGGQDAMSGRLIILLSMCSVSGRFFMGILADHPKLCKLDLFRYASLTMAFGLFISGIFGTSPTVLLLTVAMVAFSYGGAWVLLVGILSESYGKSNFGKDYGLIVMGPALSGFIFNTFSARLYEQHTDNDSGVCMGEICYRNSFLITSIAAVVGCIILSRISKPTP</sequence>
<evidence type="ECO:0000256" key="5">
    <source>
        <dbReference type="SAM" id="MobiDB-lite"/>
    </source>
</evidence>
<feature type="domain" description="Nodulin-like" evidence="7">
    <location>
        <begin position="64"/>
        <end position="231"/>
    </location>
</feature>
<evidence type="ECO:0000259" key="7">
    <source>
        <dbReference type="Pfam" id="PF06813"/>
    </source>
</evidence>
<feature type="transmembrane region" description="Helical" evidence="6">
    <location>
        <begin position="326"/>
        <end position="344"/>
    </location>
</feature>
<keyword evidence="10" id="KW-1185">Reference proteome</keyword>
<feature type="transmembrane region" description="Helical" evidence="6">
    <location>
        <begin position="62"/>
        <end position="83"/>
    </location>
</feature>
<keyword evidence="4 6" id="KW-0472">Membrane</keyword>
<accession>A0A1E7F197</accession>
<feature type="transmembrane region" description="Helical" evidence="6">
    <location>
        <begin position="417"/>
        <end position="441"/>
    </location>
</feature>
<feature type="compositionally biased region" description="Low complexity" evidence="5">
    <location>
        <begin position="8"/>
        <end position="18"/>
    </location>
</feature>
<dbReference type="InterPro" id="IPR010658">
    <property type="entry name" value="Nodulin-like"/>
</dbReference>
<dbReference type="Pfam" id="PF06813">
    <property type="entry name" value="Nodulin-like"/>
    <property type="match status" value="1"/>
</dbReference>
<dbReference type="OrthoDB" id="410267at2759"/>
<dbReference type="Gene3D" id="1.20.1250.20">
    <property type="entry name" value="MFS general substrate transporter like domains"/>
    <property type="match status" value="2"/>
</dbReference>
<evidence type="ECO:0000256" key="4">
    <source>
        <dbReference type="ARBA" id="ARBA00023136"/>
    </source>
</evidence>
<dbReference type="AlphaFoldDB" id="A0A1E7F197"/>
<evidence type="ECO:0000256" key="1">
    <source>
        <dbReference type="ARBA" id="ARBA00004141"/>
    </source>
</evidence>
<gene>
    <name evidence="9" type="ORF">FRACYDRAFT_291655</name>
</gene>
<evidence type="ECO:0000313" key="10">
    <source>
        <dbReference type="Proteomes" id="UP000095751"/>
    </source>
</evidence>
<keyword evidence="3 6" id="KW-1133">Transmembrane helix</keyword>
<name>A0A1E7F197_9STRA</name>
<organism evidence="9 10">
    <name type="scientific">Fragilariopsis cylindrus CCMP1102</name>
    <dbReference type="NCBI Taxonomy" id="635003"/>
    <lineage>
        <taxon>Eukaryota</taxon>
        <taxon>Sar</taxon>
        <taxon>Stramenopiles</taxon>
        <taxon>Ochrophyta</taxon>
        <taxon>Bacillariophyta</taxon>
        <taxon>Bacillariophyceae</taxon>
        <taxon>Bacillariophycidae</taxon>
        <taxon>Bacillariales</taxon>
        <taxon>Bacillariaceae</taxon>
        <taxon>Fragilariopsis</taxon>
    </lineage>
</organism>
<feature type="transmembrane region" description="Helical" evidence="6">
    <location>
        <begin position="191"/>
        <end position="217"/>
    </location>
</feature>
<evidence type="ECO:0000256" key="3">
    <source>
        <dbReference type="ARBA" id="ARBA00022989"/>
    </source>
</evidence>
<evidence type="ECO:0000256" key="6">
    <source>
        <dbReference type="SAM" id="Phobius"/>
    </source>
</evidence>
<feature type="transmembrane region" description="Helical" evidence="6">
    <location>
        <begin position="223"/>
        <end position="241"/>
    </location>
</feature>
<feature type="region of interest" description="Disordered" evidence="5">
    <location>
        <begin position="1"/>
        <end position="52"/>
    </location>
</feature>
<feature type="transmembrane region" description="Helical" evidence="6">
    <location>
        <begin position="495"/>
        <end position="513"/>
    </location>
</feature>
<dbReference type="Proteomes" id="UP000095751">
    <property type="component" value="Unassembled WGS sequence"/>
</dbReference>
<dbReference type="KEGG" id="fcy:FRACYDRAFT_291655"/>
<protein>
    <submittedName>
        <fullName evidence="9">Putative major facilitator superfamily transporter</fullName>
    </submittedName>
</protein>
<dbReference type="SUPFAM" id="SSF103473">
    <property type="entry name" value="MFS general substrate transporter"/>
    <property type="match status" value="1"/>
</dbReference>
<dbReference type="PANTHER" id="PTHR21576:SF158">
    <property type="entry name" value="RIBOSOMAL RNA-PROCESSING PROTEIN 12-LIKE CONSERVED DOMAIN-CONTAINING PROTEIN"/>
    <property type="match status" value="1"/>
</dbReference>
<dbReference type="InterPro" id="IPR036259">
    <property type="entry name" value="MFS_trans_sf"/>
</dbReference>
<comment type="subcellular location">
    <subcellularLocation>
        <location evidence="1">Membrane</location>
        <topology evidence="1">Multi-pass membrane protein</topology>
    </subcellularLocation>
</comment>
<evidence type="ECO:0000313" key="9">
    <source>
        <dbReference type="EMBL" id="OEU11583.1"/>
    </source>
</evidence>
<feature type="transmembrane region" description="Helical" evidence="6">
    <location>
        <begin position="364"/>
        <end position="381"/>
    </location>
</feature>
<dbReference type="PANTHER" id="PTHR21576">
    <property type="entry name" value="UNCHARACTERIZED NODULIN-LIKE PROTEIN"/>
    <property type="match status" value="1"/>
</dbReference>
<dbReference type="GO" id="GO:0016020">
    <property type="term" value="C:membrane"/>
    <property type="evidence" value="ECO:0007669"/>
    <property type="project" value="UniProtKB-SubCell"/>
</dbReference>
<dbReference type="InParanoid" id="A0A1E7F197"/>
<dbReference type="InterPro" id="IPR056555">
    <property type="entry name" value="NFD4_C"/>
</dbReference>
<dbReference type="Pfam" id="PF23262">
    <property type="entry name" value="NFD4_C"/>
    <property type="match status" value="1"/>
</dbReference>
<evidence type="ECO:0000259" key="8">
    <source>
        <dbReference type="Pfam" id="PF23262"/>
    </source>
</evidence>